<evidence type="ECO:0000259" key="2">
    <source>
        <dbReference type="PROSITE" id="PS50181"/>
    </source>
</evidence>
<feature type="region of interest" description="Disordered" evidence="1">
    <location>
        <begin position="1"/>
        <end position="76"/>
    </location>
</feature>
<dbReference type="Proteomes" id="UP001140949">
    <property type="component" value="Unassembled WGS sequence"/>
</dbReference>
<evidence type="ECO:0000256" key="1">
    <source>
        <dbReference type="SAM" id="MobiDB-lite"/>
    </source>
</evidence>
<dbReference type="InterPro" id="IPR015915">
    <property type="entry name" value="Kelch-typ_b-propeller"/>
</dbReference>
<dbReference type="InterPro" id="IPR006652">
    <property type="entry name" value="Kelch_1"/>
</dbReference>
<gene>
    <name evidence="3" type="ORF">M6B38_121890</name>
</gene>
<dbReference type="SUPFAM" id="SSF117281">
    <property type="entry name" value="Kelch motif"/>
    <property type="match status" value="1"/>
</dbReference>
<dbReference type="AlphaFoldDB" id="A0AAX6HA32"/>
<dbReference type="InterPro" id="IPR036047">
    <property type="entry name" value="F-box-like_dom_sf"/>
</dbReference>
<evidence type="ECO:0000313" key="4">
    <source>
        <dbReference type="Proteomes" id="UP001140949"/>
    </source>
</evidence>
<dbReference type="SMART" id="SM00256">
    <property type="entry name" value="FBOX"/>
    <property type="match status" value="1"/>
</dbReference>
<proteinExistence type="predicted"/>
<feature type="compositionally biased region" description="Polar residues" evidence="1">
    <location>
        <begin position="21"/>
        <end position="30"/>
    </location>
</feature>
<dbReference type="Gene3D" id="1.20.1280.50">
    <property type="match status" value="1"/>
</dbReference>
<dbReference type="GO" id="GO:0019005">
    <property type="term" value="C:SCF ubiquitin ligase complex"/>
    <property type="evidence" value="ECO:0007669"/>
    <property type="project" value="TreeGrafter"/>
</dbReference>
<dbReference type="EMBL" id="JANAVB010011399">
    <property type="protein sequence ID" value="KAJ6837245.1"/>
    <property type="molecule type" value="Genomic_DNA"/>
</dbReference>
<dbReference type="PANTHER" id="PTHR47712">
    <property type="entry name" value="OS09G0555300 PROTEIN"/>
    <property type="match status" value="1"/>
</dbReference>
<dbReference type="Pfam" id="PF03478">
    <property type="entry name" value="Beta-prop_KIB1-4"/>
    <property type="match status" value="1"/>
</dbReference>
<reference evidence="3" key="1">
    <citation type="journal article" date="2023" name="GigaByte">
        <title>Genome assembly of the bearded iris, Iris pallida Lam.</title>
        <authorList>
            <person name="Bruccoleri R.E."/>
            <person name="Oakeley E.J."/>
            <person name="Faust A.M.E."/>
            <person name="Altorfer M."/>
            <person name="Dessus-Babus S."/>
            <person name="Burckhardt D."/>
            <person name="Oertli M."/>
            <person name="Naumann U."/>
            <person name="Petersen F."/>
            <person name="Wong J."/>
        </authorList>
    </citation>
    <scope>NUCLEOTIDE SEQUENCE</scope>
    <source>
        <strain evidence="3">GSM-AAB239-AS_SAM_17_03QT</strain>
    </source>
</reference>
<dbReference type="SUPFAM" id="SSF81383">
    <property type="entry name" value="F-box domain"/>
    <property type="match status" value="1"/>
</dbReference>
<dbReference type="InterPro" id="IPR005174">
    <property type="entry name" value="KIB1-4_b-propeller"/>
</dbReference>
<feature type="domain" description="F-box" evidence="2">
    <location>
        <begin position="154"/>
        <end position="194"/>
    </location>
</feature>
<protein>
    <submittedName>
        <fullName evidence="3">F-box/kelch-repeat protein-like</fullName>
    </submittedName>
</protein>
<name>A0AAX6HA32_IRIPA</name>
<dbReference type="PROSITE" id="PS50181">
    <property type="entry name" value="FBOX"/>
    <property type="match status" value="1"/>
</dbReference>
<dbReference type="Gene3D" id="2.120.10.80">
    <property type="entry name" value="Kelch-type beta propeller"/>
    <property type="match status" value="2"/>
</dbReference>
<dbReference type="InterPro" id="IPR001810">
    <property type="entry name" value="F-box_dom"/>
</dbReference>
<accession>A0AAX6HA32</accession>
<sequence length="590" mass="65665">MASSSSSSRKLTKVDRFGAGMSSSSTTNTPKEMEALSVSRRFMRALSENIRRNKKEKSDLEDGGSSGSRKERTNRSSSSSKCLNLYTKGGGCSRVSSCEEIEIYDKRRLSFSEDCLPLRGVEKTGVECFSKKNSRKMKAAERCLSSSSCPVEISLPDDVLELILARLPLSSLVAARLVCKRWSQLTTTPQFIQLRIKGFHQSPWLFLFNISIRDTFHAGEMHALDVAGDQWHRISIRCLTGRFLFSVASIDRDVYIVGGCSTVASSNDSTERGTFKALKEVLVFSPLAGSCREVSPMKVARSGAALGVFEVSPICSIFHSQCKHPNQGQVRLKTRIGGVSDVYEDPHRFSLRRQFRDAFEETGYMSDLTNLVGQGSSNQPKFALVVVGGRGSWDEPLDSGEVYDPKTDSWIEIARLPRDFGAAGSGAVCQGKFYVYSEAGKLAVFDLERGFWILIQTPLPPRLREFSPKLVSCKSQLFMCCVCWSERDGQVNRREKAVRKVWELDLMTHTWAEVSRHPDAPMDASAAFVADEERIYGFEMFRIFGQVLNFVTACHVSGTQMKWSRISRKHGGHAADASSCTMKSIVVLHV</sequence>
<comment type="caution">
    <text evidence="3">The sequence shown here is derived from an EMBL/GenBank/DDBJ whole genome shotgun (WGS) entry which is preliminary data.</text>
</comment>
<dbReference type="Pfam" id="PF00646">
    <property type="entry name" value="F-box"/>
    <property type="match status" value="1"/>
</dbReference>
<keyword evidence="4" id="KW-1185">Reference proteome</keyword>
<evidence type="ECO:0000313" key="3">
    <source>
        <dbReference type="EMBL" id="KAJ6837245.1"/>
    </source>
</evidence>
<dbReference type="PANTHER" id="PTHR47712:SF1">
    <property type="entry name" value="OS09G0555300 PROTEIN"/>
    <property type="match status" value="1"/>
</dbReference>
<dbReference type="CDD" id="cd22157">
    <property type="entry name" value="F-box_AtFBW1-like"/>
    <property type="match status" value="1"/>
</dbReference>
<reference evidence="3" key="2">
    <citation type="submission" date="2023-04" db="EMBL/GenBank/DDBJ databases">
        <authorList>
            <person name="Bruccoleri R.E."/>
            <person name="Oakeley E.J."/>
            <person name="Faust A.-M."/>
            <person name="Dessus-Babus S."/>
            <person name="Altorfer M."/>
            <person name="Burckhardt D."/>
            <person name="Oertli M."/>
            <person name="Naumann U."/>
            <person name="Petersen F."/>
            <person name="Wong J."/>
        </authorList>
    </citation>
    <scope>NUCLEOTIDE SEQUENCE</scope>
    <source>
        <strain evidence="3">GSM-AAB239-AS_SAM_17_03QT</strain>
        <tissue evidence="3">Leaf</tissue>
    </source>
</reference>
<organism evidence="3 4">
    <name type="scientific">Iris pallida</name>
    <name type="common">Sweet iris</name>
    <dbReference type="NCBI Taxonomy" id="29817"/>
    <lineage>
        <taxon>Eukaryota</taxon>
        <taxon>Viridiplantae</taxon>
        <taxon>Streptophyta</taxon>
        <taxon>Embryophyta</taxon>
        <taxon>Tracheophyta</taxon>
        <taxon>Spermatophyta</taxon>
        <taxon>Magnoliopsida</taxon>
        <taxon>Liliopsida</taxon>
        <taxon>Asparagales</taxon>
        <taxon>Iridaceae</taxon>
        <taxon>Iridoideae</taxon>
        <taxon>Irideae</taxon>
        <taxon>Iris</taxon>
    </lineage>
</organism>
<dbReference type="SMART" id="SM00612">
    <property type="entry name" value="Kelch"/>
    <property type="match status" value="2"/>
</dbReference>